<accession>A0AAV9SWF1</accession>
<keyword evidence="2" id="KW-1185">Reference proteome</keyword>
<dbReference type="EMBL" id="JASAOK010000053">
    <property type="protein sequence ID" value="KAK6207600.1"/>
    <property type="molecule type" value="Genomic_DNA"/>
</dbReference>
<dbReference type="AlphaFoldDB" id="A0AAV9SWF1"/>
<protein>
    <submittedName>
        <fullName evidence="1">Uncharacterized protein</fullName>
    </submittedName>
</protein>
<gene>
    <name evidence="1" type="ORF">QIS74_12681</name>
</gene>
<evidence type="ECO:0000313" key="2">
    <source>
        <dbReference type="Proteomes" id="UP001327957"/>
    </source>
</evidence>
<name>A0AAV9SWF1_9PEZI</name>
<dbReference type="Proteomes" id="UP001327957">
    <property type="component" value="Unassembled WGS sequence"/>
</dbReference>
<sequence length="56" mass="6254">MSREMGPNSLLEKVKYHLANPVEVLGLLENLVPQASIFNFTDLGSEVKQNLTKLAR</sequence>
<organism evidence="1 2">
    <name type="scientific">Colletotrichum tabaci</name>
    <dbReference type="NCBI Taxonomy" id="1209068"/>
    <lineage>
        <taxon>Eukaryota</taxon>
        <taxon>Fungi</taxon>
        <taxon>Dikarya</taxon>
        <taxon>Ascomycota</taxon>
        <taxon>Pezizomycotina</taxon>
        <taxon>Sordariomycetes</taxon>
        <taxon>Hypocreomycetidae</taxon>
        <taxon>Glomerellales</taxon>
        <taxon>Glomerellaceae</taxon>
        <taxon>Colletotrichum</taxon>
        <taxon>Colletotrichum destructivum species complex</taxon>
    </lineage>
</organism>
<evidence type="ECO:0000313" key="1">
    <source>
        <dbReference type="EMBL" id="KAK6207600.1"/>
    </source>
</evidence>
<proteinExistence type="predicted"/>
<comment type="caution">
    <text evidence="1">The sequence shown here is derived from an EMBL/GenBank/DDBJ whole genome shotgun (WGS) entry which is preliminary data.</text>
</comment>
<reference evidence="1 2" key="1">
    <citation type="submission" date="2023-04" db="EMBL/GenBank/DDBJ databases">
        <title>Colletotrichum tabacum stain YC1 causing leaf anthracnose on Nicotiana tabacum(L.) cv.</title>
        <authorList>
            <person name="Ji Z."/>
            <person name="Wang M."/>
            <person name="Zhang J."/>
            <person name="Wang N."/>
            <person name="Zhou Z."/>
        </authorList>
    </citation>
    <scope>NUCLEOTIDE SEQUENCE [LARGE SCALE GENOMIC DNA]</scope>
    <source>
        <strain evidence="1 2">YC1</strain>
    </source>
</reference>